<name>A0A1B1TBX9_9ARCH</name>
<evidence type="ECO:0000259" key="9">
    <source>
        <dbReference type="PROSITE" id="PS50972"/>
    </source>
</evidence>
<proteinExistence type="predicted"/>
<evidence type="ECO:0000256" key="4">
    <source>
        <dbReference type="ARBA" id="ARBA00012458"/>
    </source>
</evidence>
<dbReference type="GO" id="GO:0004156">
    <property type="term" value="F:dihydropteroate synthase activity"/>
    <property type="evidence" value="ECO:0007669"/>
    <property type="project" value="UniProtKB-EC"/>
</dbReference>
<dbReference type="PANTHER" id="PTHR20941">
    <property type="entry name" value="FOLATE SYNTHESIS PROTEINS"/>
    <property type="match status" value="1"/>
</dbReference>
<accession>A0A1B1TBX9</accession>
<keyword evidence="8" id="KW-0289">Folate biosynthesis</keyword>
<evidence type="ECO:0000256" key="3">
    <source>
        <dbReference type="ARBA" id="ARBA00004763"/>
    </source>
</evidence>
<sequence length="279" mass="31298">MPDWRPLIVRRKDGYPRIMGVINITPDSFFEDSRSNNISETIKIAQSMIQNGADWLDVGGESTRPGADPVEEEEEISRVVPVIRELRKKFPGIGISVDTRRSEVAKLSLEEGADMINDISALSDENMINIIKQSDCYICLMHMKGLPGNMQDNPQYDDVVAEVRSRLNEKVSLLIREGIDRERIIVDPGIGFGKLLEHNLLLLKSGREVIPLSNVKLMWGVSRKSMFSELLGRIEARDRLAGTLGIAAMSKLKAVDIIRVHDVAEHADLFRAMSSLEDF</sequence>
<keyword evidence="5" id="KW-0808">Transferase</keyword>
<dbReference type="CDD" id="cd00739">
    <property type="entry name" value="DHPS"/>
    <property type="match status" value="1"/>
</dbReference>
<dbReference type="Gene3D" id="3.20.20.20">
    <property type="entry name" value="Dihydropteroate synthase-like"/>
    <property type="match status" value="1"/>
</dbReference>
<dbReference type="InterPro" id="IPR011005">
    <property type="entry name" value="Dihydropteroate_synth-like_sf"/>
</dbReference>
<comment type="catalytic activity">
    <reaction evidence="1">
        <text>(7,8-dihydropterin-6-yl)methyl diphosphate + 4-aminobenzoate = 7,8-dihydropteroate + diphosphate</text>
        <dbReference type="Rhea" id="RHEA:19949"/>
        <dbReference type="ChEBI" id="CHEBI:17836"/>
        <dbReference type="ChEBI" id="CHEBI:17839"/>
        <dbReference type="ChEBI" id="CHEBI:33019"/>
        <dbReference type="ChEBI" id="CHEBI:72950"/>
        <dbReference type="EC" id="2.5.1.15"/>
    </reaction>
</comment>
<feature type="domain" description="Pterin-binding" evidence="9">
    <location>
        <begin position="16"/>
        <end position="271"/>
    </location>
</feature>
<dbReference type="EMBL" id="KP211852">
    <property type="protein sequence ID" value="ANV79791.1"/>
    <property type="molecule type" value="Genomic_DNA"/>
</dbReference>
<dbReference type="GO" id="GO:0005829">
    <property type="term" value="C:cytosol"/>
    <property type="evidence" value="ECO:0007669"/>
    <property type="project" value="TreeGrafter"/>
</dbReference>
<evidence type="ECO:0000313" key="10">
    <source>
        <dbReference type="EMBL" id="ANV79791.1"/>
    </source>
</evidence>
<dbReference type="AlphaFoldDB" id="A0A1B1TBX9"/>
<evidence type="ECO:0000256" key="5">
    <source>
        <dbReference type="ARBA" id="ARBA00022679"/>
    </source>
</evidence>
<evidence type="ECO:0000256" key="2">
    <source>
        <dbReference type="ARBA" id="ARBA00001946"/>
    </source>
</evidence>
<reference evidence="10" key="2">
    <citation type="journal article" date="2015" name="ISME J.">
        <title>A new class of marine Euryarchaeota group II from the Mediterranean deep chlorophyll maximum.</title>
        <authorList>
            <person name="Martin-Cuadrado A.B."/>
            <person name="Garcia-Heredia I."/>
            <person name="Molto A.G."/>
            <person name="Lopez-Ubeda R."/>
            <person name="Kimes N."/>
            <person name="Lopez-Garcia P."/>
            <person name="Moreira D."/>
            <person name="Rodriguez-Valera F."/>
        </authorList>
    </citation>
    <scope>NUCLEOTIDE SEQUENCE</scope>
</reference>
<dbReference type="PANTHER" id="PTHR20941:SF1">
    <property type="entry name" value="FOLIC ACID SYNTHESIS PROTEIN FOL1"/>
    <property type="match status" value="1"/>
</dbReference>
<organism evidence="10">
    <name type="scientific">uncultured Poseidoniia archaeon</name>
    <dbReference type="NCBI Taxonomy" id="1697135"/>
    <lineage>
        <taxon>Archaea</taxon>
        <taxon>Methanobacteriati</taxon>
        <taxon>Thermoplasmatota</taxon>
        <taxon>Candidatus Poseidoniia</taxon>
        <taxon>environmental samples</taxon>
    </lineage>
</organism>
<dbReference type="PROSITE" id="PS50972">
    <property type="entry name" value="PTERIN_BINDING"/>
    <property type="match status" value="1"/>
</dbReference>
<dbReference type="GO" id="GO:0046872">
    <property type="term" value="F:metal ion binding"/>
    <property type="evidence" value="ECO:0007669"/>
    <property type="project" value="UniProtKB-KW"/>
</dbReference>
<reference evidence="10" key="1">
    <citation type="submission" date="2014-11" db="EMBL/GenBank/DDBJ databases">
        <authorList>
            <person name="Zhu J."/>
            <person name="Qi W."/>
            <person name="Song R."/>
        </authorList>
    </citation>
    <scope>NUCLEOTIDE SEQUENCE</scope>
</reference>
<evidence type="ECO:0000256" key="6">
    <source>
        <dbReference type="ARBA" id="ARBA00022723"/>
    </source>
</evidence>
<dbReference type="InterPro" id="IPR000489">
    <property type="entry name" value="Pterin-binding_dom"/>
</dbReference>
<dbReference type="Pfam" id="PF00809">
    <property type="entry name" value="Pterin_bind"/>
    <property type="match status" value="1"/>
</dbReference>
<dbReference type="SUPFAM" id="SSF51717">
    <property type="entry name" value="Dihydropteroate synthetase-like"/>
    <property type="match status" value="1"/>
</dbReference>
<dbReference type="InterPro" id="IPR045031">
    <property type="entry name" value="DHP_synth-like"/>
</dbReference>
<dbReference type="GO" id="GO:0046654">
    <property type="term" value="P:tetrahydrofolate biosynthetic process"/>
    <property type="evidence" value="ECO:0007669"/>
    <property type="project" value="TreeGrafter"/>
</dbReference>
<keyword evidence="7" id="KW-0460">Magnesium</keyword>
<evidence type="ECO:0000256" key="1">
    <source>
        <dbReference type="ARBA" id="ARBA00000012"/>
    </source>
</evidence>
<dbReference type="GO" id="GO:0046656">
    <property type="term" value="P:folic acid biosynthetic process"/>
    <property type="evidence" value="ECO:0007669"/>
    <property type="project" value="UniProtKB-KW"/>
</dbReference>
<protein>
    <recommendedName>
        <fullName evidence="4">dihydropteroate synthase</fullName>
        <ecNumber evidence="4">2.5.1.15</ecNumber>
    </recommendedName>
</protein>
<comment type="cofactor">
    <cofactor evidence="2">
        <name>Mg(2+)</name>
        <dbReference type="ChEBI" id="CHEBI:18420"/>
    </cofactor>
</comment>
<evidence type="ECO:0000256" key="8">
    <source>
        <dbReference type="ARBA" id="ARBA00022909"/>
    </source>
</evidence>
<comment type="pathway">
    <text evidence="3">Cofactor biosynthesis; tetrahydrofolate biosynthesis; 7,8-dihydrofolate from 2-amino-4-hydroxy-6-hydroxymethyl-7,8-dihydropteridine diphosphate and 4-aminobenzoate: step 1/2.</text>
</comment>
<dbReference type="EC" id="2.5.1.15" evidence="4"/>
<dbReference type="InterPro" id="IPR006390">
    <property type="entry name" value="DHP_synth_dom"/>
</dbReference>
<evidence type="ECO:0000256" key="7">
    <source>
        <dbReference type="ARBA" id="ARBA00022842"/>
    </source>
</evidence>
<keyword evidence="6" id="KW-0479">Metal-binding</keyword>
<dbReference type="NCBIfam" id="TIGR01496">
    <property type="entry name" value="DHPS"/>
    <property type="match status" value="1"/>
</dbReference>